<dbReference type="GO" id="GO:0005829">
    <property type="term" value="C:cytosol"/>
    <property type="evidence" value="ECO:0007669"/>
    <property type="project" value="TreeGrafter"/>
</dbReference>
<evidence type="ECO:0000256" key="3">
    <source>
        <dbReference type="ARBA" id="ARBA00012043"/>
    </source>
</evidence>
<comment type="subunit">
    <text evidence="2">Tetramer of two alpha and two beta chains.</text>
</comment>
<dbReference type="AlphaFoldDB" id="A0A6P0HIH5"/>
<dbReference type="UniPathway" id="UPA00035">
    <property type="reaction ID" value="UER00044"/>
</dbReference>
<gene>
    <name evidence="9" type="ORF">G3T38_03950</name>
</gene>
<dbReference type="RefSeq" id="WP_163770790.1">
    <property type="nucleotide sequence ID" value="NZ_JAAGXA010000002.1"/>
</dbReference>
<comment type="pathway">
    <text evidence="1">Amino-acid biosynthesis; L-tryptophan biosynthesis; L-tryptophan from chorismate: step 5/5.</text>
</comment>
<dbReference type="Gene3D" id="3.20.20.70">
    <property type="entry name" value="Aldolase class I"/>
    <property type="match status" value="1"/>
</dbReference>
<accession>A0A6P0HIH5</accession>
<evidence type="ECO:0000313" key="9">
    <source>
        <dbReference type="EMBL" id="NEN77425.1"/>
    </source>
</evidence>
<dbReference type="PANTHER" id="PTHR43406:SF1">
    <property type="entry name" value="TRYPTOPHAN SYNTHASE ALPHA CHAIN, CHLOROPLASTIC"/>
    <property type="match status" value="1"/>
</dbReference>
<dbReference type="EC" id="4.2.1.20" evidence="3"/>
<keyword evidence="4" id="KW-0028">Amino-acid biosynthesis</keyword>
<keyword evidence="5" id="KW-0822">Tryptophan biosynthesis</keyword>
<evidence type="ECO:0000256" key="6">
    <source>
        <dbReference type="ARBA" id="ARBA00023141"/>
    </source>
</evidence>
<organism evidence="9 10">
    <name type="scientific">Nocardioides zeae</name>
    <dbReference type="NCBI Taxonomy" id="1457234"/>
    <lineage>
        <taxon>Bacteria</taxon>
        <taxon>Bacillati</taxon>
        <taxon>Actinomycetota</taxon>
        <taxon>Actinomycetes</taxon>
        <taxon>Propionibacteriales</taxon>
        <taxon>Nocardioidaceae</taxon>
        <taxon>Nocardioides</taxon>
    </lineage>
</organism>
<dbReference type="Pfam" id="PF00290">
    <property type="entry name" value="Trp_syntA"/>
    <property type="match status" value="1"/>
</dbReference>
<dbReference type="Proteomes" id="UP000468687">
    <property type="component" value="Unassembled WGS sequence"/>
</dbReference>
<comment type="caution">
    <text evidence="9">The sequence shown here is derived from an EMBL/GenBank/DDBJ whole genome shotgun (WGS) entry which is preliminary data.</text>
</comment>
<keyword evidence="6" id="KW-0057">Aromatic amino acid biosynthesis</keyword>
<protein>
    <recommendedName>
        <fullName evidence="3">tryptophan synthase</fullName>
        <ecNumber evidence="3">4.2.1.20</ecNumber>
    </recommendedName>
</protein>
<evidence type="ECO:0000313" key="10">
    <source>
        <dbReference type="Proteomes" id="UP000468687"/>
    </source>
</evidence>
<dbReference type="GO" id="GO:0004834">
    <property type="term" value="F:tryptophan synthase activity"/>
    <property type="evidence" value="ECO:0007669"/>
    <property type="project" value="UniProtKB-EC"/>
</dbReference>
<evidence type="ECO:0000256" key="7">
    <source>
        <dbReference type="ARBA" id="ARBA00023239"/>
    </source>
</evidence>
<name>A0A6P0HIH5_9ACTN</name>
<evidence type="ECO:0000256" key="8">
    <source>
        <dbReference type="ARBA" id="ARBA00049047"/>
    </source>
</evidence>
<dbReference type="EMBL" id="JAAGXA010000002">
    <property type="protein sequence ID" value="NEN77425.1"/>
    <property type="molecule type" value="Genomic_DNA"/>
</dbReference>
<evidence type="ECO:0000256" key="4">
    <source>
        <dbReference type="ARBA" id="ARBA00022605"/>
    </source>
</evidence>
<dbReference type="InterPro" id="IPR013785">
    <property type="entry name" value="Aldolase_TIM"/>
</dbReference>
<dbReference type="InterPro" id="IPR002028">
    <property type="entry name" value="Trp_synthase_suA"/>
</dbReference>
<dbReference type="SUPFAM" id="SSF51366">
    <property type="entry name" value="Ribulose-phoshate binding barrel"/>
    <property type="match status" value="1"/>
</dbReference>
<evidence type="ECO:0000256" key="5">
    <source>
        <dbReference type="ARBA" id="ARBA00022822"/>
    </source>
</evidence>
<dbReference type="InterPro" id="IPR011060">
    <property type="entry name" value="RibuloseP-bd_barrel"/>
</dbReference>
<evidence type="ECO:0000256" key="2">
    <source>
        <dbReference type="ARBA" id="ARBA00011270"/>
    </source>
</evidence>
<keyword evidence="7" id="KW-0456">Lyase</keyword>
<evidence type="ECO:0000256" key="1">
    <source>
        <dbReference type="ARBA" id="ARBA00004733"/>
    </source>
</evidence>
<sequence>MRTLANGLGTVVRERAGRLLVCYLPHGDPATPDATPRLYAEHGVDVLEVGVAGGHALLDGPVVSGSMARAAAAGCTGAAAAERLATDLDDVADSAAVWMSYQDAPGPAYLDVVAASRAGGVLLPDADQVALLDAAAAVGLAGVPFLSHTPTPAEVAAARRAEGYVMLAAADGVTGHRDHVAPGNAATIARLRDEGVTAPVLLGFGLSTADHVRAALAMGADGVIVGSACVRAAEAGRGELVSLLTSLRAAVDRA</sequence>
<comment type="catalytic activity">
    <reaction evidence="8">
        <text>(1S,2R)-1-C-(indol-3-yl)glycerol 3-phosphate + L-serine = D-glyceraldehyde 3-phosphate + L-tryptophan + H2O</text>
        <dbReference type="Rhea" id="RHEA:10532"/>
        <dbReference type="ChEBI" id="CHEBI:15377"/>
        <dbReference type="ChEBI" id="CHEBI:33384"/>
        <dbReference type="ChEBI" id="CHEBI:57912"/>
        <dbReference type="ChEBI" id="CHEBI:58866"/>
        <dbReference type="ChEBI" id="CHEBI:59776"/>
        <dbReference type="EC" id="4.2.1.20"/>
    </reaction>
</comment>
<reference evidence="9 10" key="1">
    <citation type="journal article" date="2014" name="Int. J. Syst. Evol. Microbiol.">
        <title>Nocardioides zeae sp. nov., isolated from the stem of Zea mays.</title>
        <authorList>
            <person name="Glaeser S.P."/>
            <person name="McInroy J.A."/>
            <person name="Busse H.J."/>
            <person name="Kampfer P."/>
        </authorList>
    </citation>
    <scope>NUCLEOTIDE SEQUENCE [LARGE SCALE GENOMIC DNA]</scope>
    <source>
        <strain evidence="9 10">JCM 30728</strain>
    </source>
</reference>
<keyword evidence="10" id="KW-1185">Reference proteome</keyword>
<proteinExistence type="predicted"/>
<dbReference type="PANTHER" id="PTHR43406">
    <property type="entry name" value="TRYPTOPHAN SYNTHASE, ALPHA CHAIN"/>
    <property type="match status" value="1"/>
</dbReference>